<sequence>MTKKERERTRYCLLARCRYYRRCQVKWGKDCVRQQGSKIPRFKYAETNRLIITGAPGEKIRVRKPHAEDIYFG</sequence>
<keyword evidence="2" id="KW-1185">Reference proteome</keyword>
<gene>
    <name evidence="1" type="ORF">D2962_08260</name>
</gene>
<dbReference type="KEGG" id="bacg:D2962_08260"/>
<organism evidence="1 2">
    <name type="scientific">Biomaibacter acetigenes</name>
    <dbReference type="NCBI Taxonomy" id="2316383"/>
    <lineage>
        <taxon>Bacteria</taxon>
        <taxon>Bacillati</taxon>
        <taxon>Bacillota</taxon>
        <taxon>Clostridia</taxon>
        <taxon>Thermosediminibacterales</taxon>
        <taxon>Tepidanaerobacteraceae</taxon>
        <taxon>Biomaibacter</taxon>
    </lineage>
</organism>
<dbReference type="Proteomes" id="UP000280960">
    <property type="component" value="Chromosome"/>
</dbReference>
<evidence type="ECO:0000313" key="2">
    <source>
        <dbReference type="Proteomes" id="UP000280960"/>
    </source>
</evidence>
<dbReference type="AlphaFoldDB" id="A0A3G2R585"/>
<dbReference type="RefSeq" id="WP_122014706.1">
    <property type="nucleotide sequence ID" value="NZ_CP033169.1"/>
</dbReference>
<protein>
    <submittedName>
        <fullName evidence="1">Uncharacterized protein</fullName>
    </submittedName>
</protein>
<accession>A0A3G2R585</accession>
<evidence type="ECO:0000313" key="1">
    <source>
        <dbReference type="EMBL" id="AYO30616.1"/>
    </source>
</evidence>
<proteinExistence type="predicted"/>
<name>A0A3G2R585_9FIRM</name>
<dbReference type="EMBL" id="CP033169">
    <property type="protein sequence ID" value="AYO30616.1"/>
    <property type="molecule type" value="Genomic_DNA"/>
</dbReference>
<reference evidence="1 2" key="1">
    <citation type="submission" date="2018-10" db="EMBL/GenBank/DDBJ databases">
        <authorList>
            <person name="Zhang X."/>
        </authorList>
    </citation>
    <scope>NUCLEOTIDE SEQUENCE [LARGE SCALE GENOMIC DNA]</scope>
    <source>
        <strain evidence="1 2">SK-G1</strain>
    </source>
</reference>